<organism evidence="2 3">
    <name type="scientific">Methylobacterium dankookense</name>
    <dbReference type="NCBI Taxonomy" id="560405"/>
    <lineage>
        <taxon>Bacteria</taxon>
        <taxon>Pseudomonadati</taxon>
        <taxon>Pseudomonadota</taxon>
        <taxon>Alphaproteobacteria</taxon>
        <taxon>Hyphomicrobiales</taxon>
        <taxon>Methylobacteriaceae</taxon>
        <taxon>Methylobacterium</taxon>
    </lineage>
</organism>
<name>A0A564G5Q2_9HYPH</name>
<evidence type="ECO:0000313" key="3">
    <source>
        <dbReference type="Proteomes" id="UP000401717"/>
    </source>
</evidence>
<dbReference type="OrthoDB" id="9795789at2"/>
<keyword evidence="4" id="KW-1185">Reference proteome</keyword>
<reference evidence="1" key="3">
    <citation type="submission" date="2021-08" db="EMBL/GenBank/DDBJ databases">
        <authorList>
            <person name="Tani A."/>
            <person name="Ola A."/>
            <person name="Ogura Y."/>
            <person name="Katsura K."/>
            <person name="Hayashi T."/>
        </authorList>
    </citation>
    <scope>NUCLEOTIDE SEQUENCE</scope>
    <source>
        <strain evidence="1">DSM 22415</strain>
    </source>
</reference>
<dbReference type="Pfam" id="PF05014">
    <property type="entry name" value="Nuc_deoxyrib_tr"/>
    <property type="match status" value="1"/>
</dbReference>
<dbReference type="AlphaFoldDB" id="A0A564G5Q2"/>
<accession>A0A564G5Q2</accession>
<sequence>MIVAGGSYLEICEIPRWRRLFGSGGRAAAAVGQLSPGSSLHTYAFAGWARDVESSMHACGVTATVMPIAEEISFGYFHALSPATLRPAAPTRHPALSVEGRVVLRFGFVEGDAVVSSERAVHDPQGDDVVPFRANGSRAEALAVVLNQGEAEGATGEEGPAAGEAVLALHAADVVVVKRGCSGATVHRPGRDPVAVPAYRSARVFKIGSGDVFSAAFAHHWGERGLDAAAAADLASRAVHHFVDTRSLPLPAASDPADPADQALAPVGGEPGRVYLAAPFFHIAQRWLVEEARDRLHALGASVFSPLHDVGTGGGAVALATADLAGLDGCQAVLALLDGADPGSIFEVGHARARGIPVVVLAERLDEHHLTMLAGTGCEVVDDFASALYRVVWASLR</sequence>
<evidence type="ECO:0000313" key="2">
    <source>
        <dbReference type="EMBL" id="VUF15278.1"/>
    </source>
</evidence>
<dbReference type="RefSeq" id="WP_144767727.1">
    <property type="nucleotide sequence ID" value="NZ_BPQI01000163.1"/>
</dbReference>
<reference evidence="1" key="2">
    <citation type="journal article" date="2021" name="Front. Microbiol.">
        <title>Comprehensive Comparative Genomics and Phenotyping of Methylobacterium Species.</title>
        <authorList>
            <person name="Alessa O."/>
            <person name="Ogura Y."/>
            <person name="Fujitani Y."/>
            <person name="Takami H."/>
            <person name="Hayashi T."/>
            <person name="Sahin N."/>
            <person name="Tani A."/>
        </authorList>
    </citation>
    <scope>NUCLEOTIDE SEQUENCE</scope>
    <source>
        <strain evidence="1">DSM 22415</strain>
    </source>
</reference>
<dbReference type="EMBL" id="CABFVH010000050">
    <property type="protein sequence ID" value="VUF15278.1"/>
    <property type="molecule type" value="Genomic_DNA"/>
</dbReference>
<dbReference type="GO" id="GO:0003824">
    <property type="term" value="F:catalytic activity"/>
    <property type="evidence" value="ECO:0007669"/>
    <property type="project" value="UniProtKB-ARBA"/>
</dbReference>
<dbReference type="InterPro" id="IPR029056">
    <property type="entry name" value="Ribokinase-like"/>
</dbReference>
<gene>
    <name evidence="1" type="primary">RBKS_2</name>
    <name evidence="1" type="ORF">IFDJLNFL_4584</name>
    <name evidence="2" type="ORF">MTDSW087_05014</name>
</gene>
<protein>
    <submittedName>
        <fullName evidence="1">Ribokinase</fullName>
    </submittedName>
</protein>
<dbReference type="Proteomes" id="UP000401717">
    <property type="component" value="Unassembled WGS sequence"/>
</dbReference>
<evidence type="ECO:0000313" key="1">
    <source>
        <dbReference type="EMBL" id="GJD58662.1"/>
    </source>
</evidence>
<dbReference type="EMBL" id="BPQI01000163">
    <property type="protein sequence ID" value="GJD58662.1"/>
    <property type="molecule type" value="Genomic_DNA"/>
</dbReference>
<dbReference type="SUPFAM" id="SSF53613">
    <property type="entry name" value="Ribokinase-like"/>
    <property type="match status" value="1"/>
</dbReference>
<dbReference type="SUPFAM" id="SSF52309">
    <property type="entry name" value="N-(deoxy)ribosyltransferase-like"/>
    <property type="match status" value="1"/>
</dbReference>
<reference evidence="2 3" key="1">
    <citation type="submission" date="2019-06" db="EMBL/GenBank/DDBJ databases">
        <authorList>
            <person name="Rodrigo-Torres L."/>
            <person name="Arahal R. D."/>
            <person name="Lucena T."/>
        </authorList>
    </citation>
    <scope>NUCLEOTIDE SEQUENCE [LARGE SCALE GENOMIC DNA]</scope>
    <source>
        <strain evidence="2 3">SW08-7</strain>
    </source>
</reference>
<evidence type="ECO:0000313" key="4">
    <source>
        <dbReference type="Proteomes" id="UP001055303"/>
    </source>
</evidence>
<proteinExistence type="predicted"/>
<dbReference type="Proteomes" id="UP001055303">
    <property type="component" value="Unassembled WGS sequence"/>
</dbReference>
<dbReference type="InterPro" id="IPR007710">
    <property type="entry name" value="Nucleoside_deoxyribTrfase"/>
</dbReference>
<dbReference type="Gene3D" id="3.40.50.450">
    <property type="match status" value="1"/>
</dbReference>
<dbReference type="Gene3D" id="3.40.1190.20">
    <property type="match status" value="1"/>
</dbReference>